<feature type="transmembrane region" description="Helical" evidence="7">
    <location>
        <begin position="273"/>
        <end position="299"/>
    </location>
</feature>
<evidence type="ECO:0000256" key="7">
    <source>
        <dbReference type="SAM" id="Phobius"/>
    </source>
</evidence>
<feature type="transmembrane region" description="Helical" evidence="7">
    <location>
        <begin position="21"/>
        <end position="44"/>
    </location>
</feature>
<evidence type="ECO:0000256" key="2">
    <source>
        <dbReference type="ARBA" id="ARBA00005236"/>
    </source>
</evidence>
<keyword evidence="4 7" id="KW-0812">Transmembrane</keyword>
<dbReference type="AlphaFoldDB" id="A0A1H3XH17"/>
<dbReference type="STRING" id="551991.SAMN05192529_105165"/>
<feature type="domain" description="ABC3 transporter permease C-terminal" evidence="8">
    <location>
        <begin position="277"/>
        <end position="400"/>
    </location>
</feature>
<reference evidence="10 11" key="1">
    <citation type="submission" date="2016-10" db="EMBL/GenBank/DDBJ databases">
        <authorList>
            <person name="de Groot N.N."/>
        </authorList>
    </citation>
    <scope>NUCLEOTIDE SEQUENCE [LARGE SCALE GENOMIC DNA]</scope>
    <source>
        <strain evidence="10 11">Vu-144</strain>
    </source>
</reference>
<dbReference type="Pfam" id="PF02687">
    <property type="entry name" value="FtsX"/>
    <property type="match status" value="1"/>
</dbReference>
<evidence type="ECO:0000259" key="8">
    <source>
        <dbReference type="Pfam" id="PF02687"/>
    </source>
</evidence>
<feature type="transmembrane region" description="Helical" evidence="7">
    <location>
        <begin position="371"/>
        <end position="392"/>
    </location>
</feature>
<dbReference type="EMBL" id="FNQY01000005">
    <property type="protein sequence ID" value="SDZ98649.1"/>
    <property type="molecule type" value="Genomic_DNA"/>
</dbReference>
<evidence type="ECO:0000256" key="6">
    <source>
        <dbReference type="ARBA" id="ARBA00023136"/>
    </source>
</evidence>
<dbReference type="Proteomes" id="UP000199041">
    <property type="component" value="Unassembled WGS sequence"/>
</dbReference>
<evidence type="ECO:0000256" key="4">
    <source>
        <dbReference type="ARBA" id="ARBA00022692"/>
    </source>
</evidence>
<dbReference type="PANTHER" id="PTHR30489:SF0">
    <property type="entry name" value="LIPOPROTEIN-RELEASING SYSTEM TRANSMEMBRANE PROTEIN LOLE"/>
    <property type="match status" value="1"/>
</dbReference>
<keyword evidence="3" id="KW-1003">Cell membrane</keyword>
<keyword evidence="5 7" id="KW-1133">Transmembrane helix</keyword>
<dbReference type="GO" id="GO:0098797">
    <property type="term" value="C:plasma membrane protein complex"/>
    <property type="evidence" value="ECO:0007669"/>
    <property type="project" value="TreeGrafter"/>
</dbReference>
<dbReference type="OrthoDB" id="1522724at2"/>
<sequence length="406" mass="45473">MNFLFAWRYFKSKKSTNAINIISWISVIAIAVGAAALIMVLSVFNGFQSLVKSMYGDFYPDLRVMARTGKYMTLDSGQIAKLHQIHEIKDLSLVIGEKALLTNGEYQSIAVLKGVDSNYDHVVHLSRHIEQNGHYGLGVERAPLLVLGGGIASSIGADANSTVPLVVYLPNRNSSLRTDLQSAMNSYEIKEVGIFRIQEGFDNKYAFTNLNFLRYMVELPKDYYTEVAIAIKAETDLYSVKKKIQRQLGNKYVVETRFEQNQSLFTVMQMEKWIIYIILSIILIIAAFNMVGALTMLVLEKRKDIAILKALGASKKVIQRIFLTEGFLLAGLGGLMGMFIAFIVCLLQQKFHLLKLEGGSFVVDYYPVKMHVLDFLLVGLTVFLVALLAAWVPARKAATKHFSLKS</sequence>
<gene>
    <name evidence="10" type="ORF">SAMN05192529_105165</name>
</gene>
<evidence type="ECO:0000313" key="11">
    <source>
        <dbReference type="Proteomes" id="UP000199041"/>
    </source>
</evidence>
<dbReference type="RefSeq" id="WP_091395284.1">
    <property type="nucleotide sequence ID" value="NZ_FNQY01000005.1"/>
</dbReference>
<accession>A0A1H3XH17</accession>
<dbReference type="GO" id="GO:0044874">
    <property type="term" value="P:lipoprotein localization to outer membrane"/>
    <property type="evidence" value="ECO:0007669"/>
    <property type="project" value="TreeGrafter"/>
</dbReference>
<comment type="subcellular location">
    <subcellularLocation>
        <location evidence="1">Cell membrane</location>
        <topology evidence="1">Multi-pass membrane protein</topology>
    </subcellularLocation>
</comment>
<evidence type="ECO:0000313" key="10">
    <source>
        <dbReference type="EMBL" id="SDZ98649.1"/>
    </source>
</evidence>
<keyword evidence="10" id="KW-0449">Lipoprotein</keyword>
<evidence type="ECO:0000256" key="5">
    <source>
        <dbReference type="ARBA" id="ARBA00022989"/>
    </source>
</evidence>
<name>A0A1H3XH17_9BACT</name>
<dbReference type="InterPro" id="IPR003838">
    <property type="entry name" value="ABC3_permease_C"/>
</dbReference>
<feature type="domain" description="MacB-like periplasmic core" evidence="9">
    <location>
        <begin position="23"/>
        <end position="246"/>
    </location>
</feature>
<dbReference type="PANTHER" id="PTHR30489">
    <property type="entry name" value="LIPOPROTEIN-RELEASING SYSTEM TRANSMEMBRANE PROTEIN LOLE"/>
    <property type="match status" value="1"/>
</dbReference>
<keyword evidence="11" id="KW-1185">Reference proteome</keyword>
<protein>
    <submittedName>
        <fullName evidence="10">Lipoprotein-releasing system permease protein</fullName>
    </submittedName>
</protein>
<evidence type="ECO:0000256" key="3">
    <source>
        <dbReference type="ARBA" id="ARBA00022475"/>
    </source>
</evidence>
<dbReference type="InterPro" id="IPR025857">
    <property type="entry name" value="MacB_PCD"/>
</dbReference>
<dbReference type="InterPro" id="IPR051447">
    <property type="entry name" value="Lipoprotein-release_system"/>
</dbReference>
<evidence type="ECO:0000256" key="1">
    <source>
        <dbReference type="ARBA" id="ARBA00004651"/>
    </source>
</evidence>
<feature type="transmembrane region" description="Helical" evidence="7">
    <location>
        <begin position="326"/>
        <end position="351"/>
    </location>
</feature>
<evidence type="ECO:0000259" key="9">
    <source>
        <dbReference type="Pfam" id="PF12704"/>
    </source>
</evidence>
<keyword evidence="6 7" id="KW-0472">Membrane</keyword>
<comment type="similarity">
    <text evidence="2">Belongs to the ABC-4 integral membrane protein family. LolC/E subfamily.</text>
</comment>
<proteinExistence type="inferred from homology"/>
<organism evidence="10 11">
    <name type="scientific">Arachidicoccus rhizosphaerae</name>
    <dbReference type="NCBI Taxonomy" id="551991"/>
    <lineage>
        <taxon>Bacteria</taxon>
        <taxon>Pseudomonadati</taxon>
        <taxon>Bacteroidota</taxon>
        <taxon>Chitinophagia</taxon>
        <taxon>Chitinophagales</taxon>
        <taxon>Chitinophagaceae</taxon>
        <taxon>Arachidicoccus</taxon>
    </lineage>
</organism>
<dbReference type="Pfam" id="PF12704">
    <property type="entry name" value="MacB_PCD"/>
    <property type="match status" value="1"/>
</dbReference>